<dbReference type="PANTHER" id="PTHR13275">
    <property type="entry name" value="YL-1 PROTEIN TRANSCRIPTION FACTOR-LIKE 1"/>
    <property type="match status" value="1"/>
</dbReference>
<sequence length="180" mass="20600">DELHPCLAILLCTLQESGDDEYKGDQSDSDDEVDSDFDIDEGDEPNSDQDDDEPKRKRRVVTKAYREPIKSLRPKKPEVPASSSQKVREEKATPVEQDDVIDSRKHMRQSTTEHTRQTFLRVQERQVQSKRKKGAAGPSYERPLTQEELLKEAKITEEFNLRSLGEFGSFAIPLPPFLGR</sequence>
<dbReference type="Proteomes" id="UP000001646">
    <property type="component" value="Unplaced"/>
</dbReference>
<reference evidence="3" key="3">
    <citation type="submission" date="2025-09" db="UniProtKB">
        <authorList>
            <consortium name="Ensembl"/>
        </authorList>
    </citation>
    <scope>IDENTIFICATION</scope>
</reference>
<dbReference type="Ensembl" id="ENSACAT00000050887.1">
    <property type="protein sequence ID" value="ENSACAP00000039329.1"/>
    <property type="gene ID" value="ENSACAG00000043821.1"/>
</dbReference>
<dbReference type="AlphaFoldDB" id="A0A803TVT9"/>
<evidence type="ECO:0000313" key="4">
    <source>
        <dbReference type="Proteomes" id="UP000001646"/>
    </source>
</evidence>
<protein>
    <recommendedName>
        <fullName evidence="2">Vps72/YL1 N-terminal domain-containing protein</fullName>
    </recommendedName>
</protein>
<accession>A0A803TVT9</accession>
<dbReference type="GeneTree" id="ENSGT00940000173053"/>
<name>A0A803TVT9_ANOCA</name>
<dbReference type="InParanoid" id="A0A803TVT9"/>
<feature type="compositionally biased region" description="Acidic residues" evidence="1">
    <location>
        <begin position="27"/>
        <end position="52"/>
    </location>
</feature>
<keyword evidence="4" id="KW-1185">Reference proteome</keyword>
<reference evidence="3" key="2">
    <citation type="submission" date="2025-08" db="UniProtKB">
        <authorList>
            <consortium name="Ensembl"/>
        </authorList>
    </citation>
    <scope>IDENTIFICATION</scope>
</reference>
<evidence type="ECO:0000256" key="1">
    <source>
        <dbReference type="SAM" id="MobiDB-lite"/>
    </source>
</evidence>
<feature type="region of interest" description="Disordered" evidence="1">
    <location>
        <begin position="14"/>
        <end position="146"/>
    </location>
</feature>
<reference evidence="3" key="1">
    <citation type="submission" date="2009-12" db="EMBL/GenBank/DDBJ databases">
        <title>The Genome Sequence of Anolis carolinensis (Green Anole Lizard).</title>
        <authorList>
            <consortium name="The Genome Sequencing Platform"/>
            <person name="Di Palma F."/>
            <person name="Alfoldi J."/>
            <person name="Heiman D."/>
            <person name="Young S."/>
            <person name="Grabherr M."/>
            <person name="Johnson J."/>
            <person name="Lander E.S."/>
            <person name="Lindblad-Toh K."/>
        </authorList>
    </citation>
    <scope>NUCLEOTIDE SEQUENCE [LARGE SCALE GENOMIC DNA]</scope>
    <source>
        <strain evidence="3">JBL SC #1</strain>
    </source>
</reference>
<organism evidence="3 4">
    <name type="scientific">Anolis carolinensis</name>
    <name type="common">Green anole</name>
    <name type="synonym">American chameleon</name>
    <dbReference type="NCBI Taxonomy" id="28377"/>
    <lineage>
        <taxon>Eukaryota</taxon>
        <taxon>Metazoa</taxon>
        <taxon>Chordata</taxon>
        <taxon>Craniata</taxon>
        <taxon>Vertebrata</taxon>
        <taxon>Euteleostomi</taxon>
        <taxon>Lepidosauria</taxon>
        <taxon>Squamata</taxon>
        <taxon>Bifurcata</taxon>
        <taxon>Unidentata</taxon>
        <taxon>Episquamata</taxon>
        <taxon>Toxicofera</taxon>
        <taxon>Iguania</taxon>
        <taxon>Dactyloidae</taxon>
        <taxon>Anolis</taxon>
    </lineage>
</organism>
<dbReference type="InterPro" id="IPR046757">
    <property type="entry name" value="YL1_N"/>
</dbReference>
<feature type="compositionally biased region" description="Basic and acidic residues" evidence="1">
    <location>
        <begin position="64"/>
        <end position="78"/>
    </location>
</feature>
<evidence type="ECO:0000313" key="3">
    <source>
        <dbReference type="Ensembl" id="ENSACAP00000039329.1"/>
    </source>
</evidence>
<proteinExistence type="predicted"/>
<feature type="domain" description="Vps72/YL1 N-terminal" evidence="2">
    <location>
        <begin position="16"/>
        <end position="167"/>
    </location>
</feature>
<dbReference type="Pfam" id="PF05764">
    <property type="entry name" value="YL1"/>
    <property type="match status" value="1"/>
</dbReference>
<evidence type="ECO:0000259" key="2">
    <source>
        <dbReference type="Pfam" id="PF05764"/>
    </source>
</evidence>
<dbReference type="PANTHER" id="PTHR13275:SF4">
    <property type="entry name" value="VACUOLAR PROTEIN SORTING-ASSOCIATED PROTEIN 72 HOMOLOG"/>
    <property type="match status" value="1"/>
</dbReference>